<dbReference type="EMBL" id="BKCJ010006897">
    <property type="protein sequence ID" value="GEU74498.1"/>
    <property type="molecule type" value="Genomic_DNA"/>
</dbReference>
<evidence type="ECO:0000256" key="1">
    <source>
        <dbReference type="SAM" id="MobiDB-lite"/>
    </source>
</evidence>
<dbReference type="GO" id="GO:0008270">
    <property type="term" value="F:zinc ion binding"/>
    <property type="evidence" value="ECO:0007669"/>
    <property type="project" value="InterPro"/>
</dbReference>
<reference evidence="4" key="1">
    <citation type="journal article" date="2019" name="Sci. Rep.">
        <title>Draft genome of Tanacetum cinerariifolium, the natural source of mosquito coil.</title>
        <authorList>
            <person name="Yamashiro T."/>
            <person name="Shiraishi A."/>
            <person name="Satake H."/>
            <person name="Nakayama K."/>
        </authorList>
    </citation>
    <scope>NUCLEOTIDE SEQUENCE</scope>
</reference>
<dbReference type="Gene3D" id="3.30.420.10">
    <property type="entry name" value="Ribonuclease H-like superfamily/Ribonuclease H"/>
    <property type="match status" value="1"/>
</dbReference>
<dbReference type="InterPro" id="IPR036875">
    <property type="entry name" value="Znf_CCHC_sf"/>
</dbReference>
<evidence type="ECO:0000259" key="3">
    <source>
        <dbReference type="Pfam" id="PF13976"/>
    </source>
</evidence>
<evidence type="ECO:0000259" key="2">
    <source>
        <dbReference type="Pfam" id="PF07727"/>
    </source>
</evidence>
<dbReference type="InterPro" id="IPR025724">
    <property type="entry name" value="GAG-pre-integrase_dom"/>
</dbReference>
<evidence type="ECO:0000313" key="4">
    <source>
        <dbReference type="EMBL" id="GEU74498.1"/>
    </source>
</evidence>
<gene>
    <name evidence="4" type="ORF">Tci_046476</name>
</gene>
<dbReference type="SUPFAM" id="SSF53098">
    <property type="entry name" value="Ribonuclease H-like"/>
    <property type="match status" value="1"/>
</dbReference>
<feature type="region of interest" description="Disordered" evidence="1">
    <location>
        <begin position="1275"/>
        <end position="1296"/>
    </location>
</feature>
<dbReference type="Pfam" id="PF07727">
    <property type="entry name" value="RVT_2"/>
    <property type="match status" value="1"/>
</dbReference>
<name>A0A6L2MKI1_TANCI</name>
<accession>A0A6L2MKI1</accession>
<comment type="caution">
    <text evidence="4">The sequence shown here is derived from an EMBL/GenBank/DDBJ whole genome shotgun (WGS) entry which is preliminary data.</text>
</comment>
<feature type="compositionally biased region" description="Polar residues" evidence="1">
    <location>
        <begin position="1149"/>
        <end position="1161"/>
    </location>
</feature>
<dbReference type="SUPFAM" id="SSF57756">
    <property type="entry name" value="Retrovirus zinc finger-like domains"/>
    <property type="match status" value="1"/>
</dbReference>
<dbReference type="InterPro" id="IPR012337">
    <property type="entry name" value="RNaseH-like_sf"/>
</dbReference>
<feature type="region of interest" description="Disordered" evidence="1">
    <location>
        <begin position="1138"/>
        <end position="1168"/>
    </location>
</feature>
<dbReference type="GO" id="GO:0003676">
    <property type="term" value="F:nucleic acid binding"/>
    <property type="evidence" value="ECO:0007669"/>
    <property type="project" value="InterPro"/>
</dbReference>
<feature type="region of interest" description="Disordered" evidence="1">
    <location>
        <begin position="188"/>
        <end position="208"/>
    </location>
</feature>
<sequence>MVAAAKLLEVIVNGDSPPPKRTVDGVEQTYPPTTVEEKLAKKNELKARGTLLMALLKEHQLKFNSYKNAKSLMKAIEKRKVGANGSETIGFDKTKVECYNCHKRGHFARESRDPRENRNREPVRRNLTVETTDAKALVAQDKTGPKVNTARPKAVLNAIKGNQRTVDGVEQTYPPTTVEEKLAKKNELKARGHFARESRDPRENRNIEPVRRNLTVETTDAKALVAQDEIGYDWSDQAEDRPTNFALMAYTSLGSSSYSSSDSELELQEKGVIDSGCSRHMNGNMSYLSEYEEINSGYVAFGGDRKGGKITDTECVVLSPNFKLLDESQVFLRVPRKKNMYSVDLKNVAPSEGLTYLFTKDTLDKSNLWHRRLGHANFKTMNTLVKGNLVRDTECVVLSPNFKLLDESQVFLRVPIKNNIYSVDLKNVAPSEDDFSRFSWVFFLATKDETSGILKAFITGIENLMDHKVKIIKYDNGTEFKNKEMNIFCEKQGKKEEKDAKDPGNEDNEVLSIEEPRVNQEKDANVNNTNNINTVSPTDNVAGIKDNVVYENIVYGCADDLNMPNLEEIVYSDDDEDVGAETDITNLDTRIPVSPIPTTIIHKDHPAEQIIGDIHSAPQTRRMTKSVTDHGMFSSVQQRINYKDFHNYMFACFLSQVEPKKQIWTLVDLPYGKRAIGTKWIYRNKIDERGIVVRNKERLVTQVYTQEEGIDYDEVFAPVARIEAIRLFLAYASFKDFVVYQIDVKSAFMYGKSKEEVYVCQPLGFEDPEFPDRVYKTSKPLMKDENAEDVDVHLYRSMIGSLMHLTSSRPDIMFVDSPFVLEAYTDSDYAGASLDRKSTIGGCQFLRSRLISWQCKKQTVVANSITEVEYVAASNCCRQANTYYYQLKVNAARHKLITAVDMNVVEVNPTVYTSCIEQFWATATAKNINGEAQIHAKVDGKKVIIFKATIRRDLKFKDKGRVDCLSNEIIFEQLPLMGSTMASAIICLAINQNSNFFENIFDNMVKHLDSGTKFLMYPRVKRLEKKRSSRPHGLKRLYKIGLSARVESSAEEQSLGEEDASKQGKNVADIAADAKITLTLLSVGIKETVSTAALITTADVTPDELTMAQALVEIKKSKPKSATTTTTTVMILTPDSTRPKARGVVMQEPSETPTTTLPKSSKVQDKGKARRLQAEFDEQDKLTEEKAQLIKDENLAWDDVQGMMDADYELVAWLQEEEQRELTIEEKLKLFMELMDKTKKHFAKLRVEEKKTTNQSSKEESNMCLSEKHGWIHSHSKRARVKLDQGRSKKQKVEDDKESEELKRCLEIIPDDGDVVTIDARPLSIKTPITDYKIYKEWKKGYF</sequence>
<protein>
    <submittedName>
        <fullName evidence="4">Uncharacterized protein</fullName>
    </submittedName>
</protein>
<dbReference type="PANTHER" id="PTHR11439">
    <property type="entry name" value="GAG-POL-RELATED RETROTRANSPOSON"/>
    <property type="match status" value="1"/>
</dbReference>
<dbReference type="InterPro" id="IPR036397">
    <property type="entry name" value="RNaseH_sf"/>
</dbReference>
<organism evidence="4">
    <name type="scientific">Tanacetum cinerariifolium</name>
    <name type="common">Dalmatian daisy</name>
    <name type="synonym">Chrysanthemum cinerariifolium</name>
    <dbReference type="NCBI Taxonomy" id="118510"/>
    <lineage>
        <taxon>Eukaryota</taxon>
        <taxon>Viridiplantae</taxon>
        <taxon>Streptophyta</taxon>
        <taxon>Embryophyta</taxon>
        <taxon>Tracheophyta</taxon>
        <taxon>Spermatophyta</taxon>
        <taxon>Magnoliopsida</taxon>
        <taxon>eudicotyledons</taxon>
        <taxon>Gunneridae</taxon>
        <taxon>Pentapetalae</taxon>
        <taxon>asterids</taxon>
        <taxon>campanulids</taxon>
        <taxon>Asterales</taxon>
        <taxon>Asteraceae</taxon>
        <taxon>Asteroideae</taxon>
        <taxon>Anthemideae</taxon>
        <taxon>Anthemidinae</taxon>
        <taxon>Tanacetum</taxon>
    </lineage>
</organism>
<feature type="domain" description="GAG-pre-integrase" evidence="3">
    <location>
        <begin position="339"/>
        <end position="392"/>
    </location>
</feature>
<dbReference type="Pfam" id="PF13976">
    <property type="entry name" value="gag_pre-integrs"/>
    <property type="match status" value="1"/>
</dbReference>
<proteinExistence type="predicted"/>
<feature type="domain" description="Reverse transcriptase Ty1/copia-type" evidence="2">
    <location>
        <begin position="662"/>
        <end position="781"/>
    </location>
</feature>
<feature type="compositionally biased region" description="Basic and acidic residues" evidence="1">
    <location>
        <begin position="1281"/>
        <end position="1296"/>
    </location>
</feature>
<dbReference type="InterPro" id="IPR013103">
    <property type="entry name" value="RVT_2"/>
</dbReference>
<dbReference type="PANTHER" id="PTHR11439:SF495">
    <property type="entry name" value="REVERSE TRANSCRIPTASE, RNA-DEPENDENT DNA POLYMERASE-RELATED"/>
    <property type="match status" value="1"/>
</dbReference>
<dbReference type="CDD" id="cd09272">
    <property type="entry name" value="RNase_HI_RT_Ty1"/>
    <property type="match status" value="1"/>
</dbReference>